<dbReference type="Pfam" id="PF02786">
    <property type="entry name" value="CPSase_L_D2"/>
    <property type="match status" value="1"/>
</dbReference>
<evidence type="ECO:0000256" key="7">
    <source>
        <dbReference type="ARBA" id="ARBA00022741"/>
    </source>
</evidence>
<comment type="function">
    <text evidence="1 13">This protein is a component of the acetyl coenzyme A carboxylase complex; first, biotin carboxylase catalyzes the carboxylation of the carrier protein and then the transcarboxylase transfers the carboxyl group to form malonyl-CoA.</text>
</comment>
<dbReference type="GO" id="GO:0006633">
    <property type="term" value="P:fatty acid biosynthetic process"/>
    <property type="evidence" value="ECO:0007669"/>
    <property type="project" value="UniProtKB-KW"/>
</dbReference>
<reference evidence="16" key="1">
    <citation type="journal article" date="2014" name="Int. J. Syst. Evol. Microbiol.">
        <title>Complete genome sequence of Corynebacterium casei LMG S-19264T (=DSM 44701T), isolated from a smear-ripened cheese.</title>
        <authorList>
            <consortium name="US DOE Joint Genome Institute (JGI-PGF)"/>
            <person name="Walter F."/>
            <person name="Albersmeier A."/>
            <person name="Kalinowski J."/>
            <person name="Ruckert C."/>
        </authorList>
    </citation>
    <scope>NUCLEOTIDE SEQUENCE</scope>
    <source>
        <strain evidence="16">CGMCC 1.15760</strain>
    </source>
</reference>
<dbReference type="SMART" id="SM00878">
    <property type="entry name" value="Biotin_carb_C"/>
    <property type="match status" value="1"/>
</dbReference>
<evidence type="ECO:0000256" key="11">
    <source>
        <dbReference type="ARBA" id="ARBA00048600"/>
    </source>
</evidence>
<dbReference type="FunFam" id="3.40.50.20:FF:000010">
    <property type="entry name" value="Propionyl-CoA carboxylase subunit alpha"/>
    <property type="match status" value="1"/>
</dbReference>
<dbReference type="SUPFAM" id="SSF52440">
    <property type="entry name" value="PreATP-grasp domain"/>
    <property type="match status" value="1"/>
</dbReference>
<dbReference type="FunFam" id="3.30.1490.20:FF:000018">
    <property type="entry name" value="Biotin carboxylase"/>
    <property type="match status" value="1"/>
</dbReference>
<feature type="domain" description="ATP-grasp" evidence="14">
    <location>
        <begin position="119"/>
        <end position="316"/>
    </location>
</feature>
<protein>
    <recommendedName>
        <fullName evidence="4 13">Biotin carboxylase</fullName>
        <ecNumber evidence="4 13">6.3.4.14</ecNumber>
    </recommendedName>
    <alternativeName>
        <fullName evidence="13">Acetyl-coenzyme A carboxylase biotin carboxylase subunit A</fullName>
    </alternativeName>
</protein>
<dbReference type="InterPro" id="IPR005479">
    <property type="entry name" value="CPAse_ATP-bd"/>
</dbReference>
<dbReference type="InterPro" id="IPR051602">
    <property type="entry name" value="ACC_Biotin_Carboxylase"/>
</dbReference>
<dbReference type="EC" id="6.3.4.14" evidence="4 13"/>
<dbReference type="Pfam" id="PF02785">
    <property type="entry name" value="Biotin_carb_C"/>
    <property type="match status" value="1"/>
</dbReference>
<dbReference type="PROSITE" id="PS50979">
    <property type="entry name" value="BC"/>
    <property type="match status" value="1"/>
</dbReference>
<dbReference type="SUPFAM" id="SSF51246">
    <property type="entry name" value="Rudiment single hybrid motif"/>
    <property type="match status" value="1"/>
</dbReference>
<evidence type="ECO:0000259" key="14">
    <source>
        <dbReference type="PROSITE" id="PS50975"/>
    </source>
</evidence>
<dbReference type="InterPro" id="IPR011761">
    <property type="entry name" value="ATP-grasp"/>
</dbReference>
<dbReference type="InterPro" id="IPR005481">
    <property type="entry name" value="BC-like_N"/>
</dbReference>
<dbReference type="PROSITE" id="PS50975">
    <property type="entry name" value="ATP_GRASP"/>
    <property type="match status" value="1"/>
</dbReference>
<evidence type="ECO:0000256" key="9">
    <source>
        <dbReference type="ARBA" id="ARBA00022842"/>
    </source>
</evidence>
<evidence type="ECO:0000259" key="15">
    <source>
        <dbReference type="PROSITE" id="PS50979"/>
    </source>
</evidence>
<keyword evidence="13" id="KW-0276">Fatty acid metabolism</keyword>
<dbReference type="GO" id="GO:0004075">
    <property type="term" value="F:biotin carboxylase activity"/>
    <property type="evidence" value="ECO:0007669"/>
    <property type="project" value="UniProtKB-EC"/>
</dbReference>
<dbReference type="Pfam" id="PF00289">
    <property type="entry name" value="Biotin_carb_N"/>
    <property type="match status" value="1"/>
</dbReference>
<dbReference type="NCBIfam" id="TIGR00514">
    <property type="entry name" value="accC"/>
    <property type="match status" value="1"/>
</dbReference>
<evidence type="ECO:0000256" key="2">
    <source>
        <dbReference type="ARBA" id="ARBA00004956"/>
    </source>
</evidence>
<evidence type="ECO:0000256" key="13">
    <source>
        <dbReference type="RuleBase" id="RU365063"/>
    </source>
</evidence>
<evidence type="ECO:0000313" key="16">
    <source>
        <dbReference type="EMBL" id="GGG18118.1"/>
    </source>
</evidence>
<proteinExistence type="predicted"/>
<dbReference type="GO" id="GO:0005524">
    <property type="term" value="F:ATP binding"/>
    <property type="evidence" value="ECO:0007669"/>
    <property type="project" value="UniProtKB-UniRule"/>
</dbReference>
<dbReference type="InterPro" id="IPR005482">
    <property type="entry name" value="Biotin_COase_C"/>
</dbReference>
<feature type="domain" description="Biotin carboxylation" evidence="15">
    <location>
        <begin position="1"/>
        <end position="447"/>
    </location>
</feature>
<dbReference type="PANTHER" id="PTHR48095:SF2">
    <property type="entry name" value="BIOTIN CARBOXYLASE, CHLOROPLASTIC"/>
    <property type="match status" value="1"/>
</dbReference>
<keyword evidence="13" id="KW-0275">Fatty acid biosynthesis</keyword>
<dbReference type="InterPro" id="IPR016185">
    <property type="entry name" value="PreATP-grasp_dom_sf"/>
</dbReference>
<keyword evidence="7 12" id="KW-0547">Nucleotide-binding</keyword>
<comment type="caution">
    <text evidence="16">The sequence shown here is derived from an EMBL/GenBank/DDBJ whole genome shotgun (WGS) entry which is preliminary data.</text>
</comment>
<dbReference type="PANTHER" id="PTHR48095">
    <property type="entry name" value="PYRUVATE CARBOXYLASE SUBUNIT A"/>
    <property type="match status" value="1"/>
</dbReference>
<name>A0A917G1V0_9BACI</name>
<dbReference type="PROSITE" id="PS00866">
    <property type="entry name" value="CPSASE_1"/>
    <property type="match status" value="1"/>
</dbReference>
<keyword evidence="8 12" id="KW-0067">ATP-binding</keyword>
<dbReference type="GO" id="GO:0046872">
    <property type="term" value="F:metal ion binding"/>
    <property type="evidence" value="ECO:0007669"/>
    <property type="project" value="UniProtKB-KW"/>
</dbReference>
<dbReference type="EMBL" id="BMJT01000003">
    <property type="protein sequence ID" value="GGG18118.1"/>
    <property type="molecule type" value="Genomic_DNA"/>
</dbReference>
<dbReference type="InterPro" id="IPR011054">
    <property type="entry name" value="Rudment_hybrid_motif"/>
</dbReference>
<evidence type="ECO:0000256" key="1">
    <source>
        <dbReference type="ARBA" id="ARBA00003761"/>
    </source>
</evidence>
<reference evidence="16" key="2">
    <citation type="submission" date="2020-09" db="EMBL/GenBank/DDBJ databases">
        <authorList>
            <person name="Sun Q."/>
            <person name="Zhou Y."/>
        </authorList>
    </citation>
    <scope>NUCLEOTIDE SEQUENCE</scope>
    <source>
        <strain evidence="16">CGMCC 1.15760</strain>
    </source>
</reference>
<dbReference type="Gene3D" id="3.30.470.20">
    <property type="entry name" value="ATP-grasp fold, B domain"/>
    <property type="match status" value="1"/>
</dbReference>
<keyword evidence="13" id="KW-0443">Lipid metabolism</keyword>
<gene>
    <name evidence="16" type="primary">accC1</name>
    <name evidence="16" type="ORF">GCM10007425_10700</name>
</gene>
<evidence type="ECO:0000313" key="17">
    <source>
        <dbReference type="Proteomes" id="UP000616608"/>
    </source>
</evidence>
<keyword evidence="13" id="KW-0444">Lipid biosynthesis</keyword>
<keyword evidence="10 13" id="KW-0092">Biotin</keyword>
<dbReference type="AlphaFoldDB" id="A0A917G1V0"/>
<keyword evidence="6" id="KW-0479">Metal-binding</keyword>
<comment type="subunit">
    <text evidence="3 13">Acetyl-CoA carboxylase is a heterohexamer of biotin carboxyl carrier protein, biotin carboxylase and the two subunits of carboxyl transferase in a 2:2 complex.</text>
</comment>
<evidence type="ECO:0000256" key="5">
    <source>
        <dbReference type="ARBA" id="ARBA00022598"/>
    </source>
</evidence>
<evidence type="ECO:0000256" key="4">
    <source>
        <dbReference type="ARBA" id="ARBA00013263"/>
    </source>
</evidence>
<dbReference type="PROSITE" id="PS00867">
    <property type="entry name" value="CPSASE_2"/>
    <property type="match status" value="1"/>
</dbReference>
<evidence type="ECO:0000256" key="3">
    <source>
        <dbReference type="ARBA" id="ARBA00011750"/>
    </source>
</evidence>
<accession>A0A917G1V0</accession>
<dbReference type="Proteomes" id="UP000616608">
    <property type="component" value="Unassembled WGS sequence"/>
</dbReference>
<sequence>MKKVLIANRGEIAVRIIRACKELGIQSVAVYSEADADALHVKLADEAYCIGPKLSKDSYLSFPALLSVAEKTGADGIHPGYGFVAENAEFAEACETAGIKFIGPSSDSIKVMGIKDVARATMEEAGVPLVPGTGIVPDIETGVKWAHEIGFPVIIKATAGGGGKGIRVARTEEDLRKGIDITQKEAAAAFGNPGVYLEKFIEYFRHCEIQVLADSFGNTIHLGERDCTVQRRMQKLVEEAPSPALSEERRAEMGQAAVTAAKACSYEGAGTIEFIYDYQEDRFYFMEMNTRIQVEHPVTEMITGVDLVQQQLKIASGEKLTYTQEDIKINGWAIECRINAENAYKNFMPSAGTVDTYVVPGGYGVRIDSAVYAGYTIPPFYDSMVAKLIVHADTRDEAIAKMNRALSEFEVSGPGIHTTIPFHEALMNNDVFQSAKFNTKFLEENDVLGIANKA</sequence>
<dbReference type="InterPro" id="IPR004549">
    <property type="entry name" value="Acetyl_CoA_COase_biotin_COase"/>
</dbReference>
<dbReference type="RefSeq" id="WP_188613995.1">
    <property type="nucleotide sequence ID" value="NZ_BMJT01000003.1"/>
</dbReference>
<dbReference type="SUPFAM" id="SSF56059">
    <property type="entry name" value="Glutathione synthetase ATP-binding domain-like"/>
    <property type="match status" value="1"/>
</dbReference>
<evidence type="ECO:0000256" key="6">
    <source>
        <dbReference type="ARBA" id="ARBA00022723"/>
    </source>
</evidence>
<comment type="pathway">
    <text evidence="2 13">Lipid metabolism; malonyl-CoA biosynthesis; malonyl-CoA from acetyl-CoA: step 1/1.</text>
</comment>
<evidence type="ECO:0000256" key="12">
    <source>
        <dbReference type="PROSITE-ProRule" id="PRU00409"/>
    </source>
</evidence>
<dbReference type="NCBIfam" id="NF006367">
    <property type="entry name" value="PRK08591.1"/>
    <property type="match status" value="1"/>
</dbReference>
<evidence type="ECO:0000256" key="10">
    <source>
        <dbReference type="ARBA" id="ARBA00023267"/>
    </source>
</evidence>
<dbReference type="InterPro" id="IPR011764">
    <property type="entry name" value="Biotin_carboxylation_dom"/>
</dbReference>
<comment type="catalytic activity">
    <reaction evidence="11 13">
        <text>N(6)-biotinyl-L-lysyl-[protein] + hydrogencarbonate + ATP = N(6)-carboxybiotinyl-L-lysyl-[protein] + ADP + phosphate + H(+)</text>
        <dbReference type="Rhea" id="RHEA:13501"/>
        <dbReference type="Rhea" id="RHEA-COMP:10505"/>
        <dbReference type="Rhea" id="RHEA-COMP:10506"/>
        <dbReference type="ChEBI" id="CHEBI:15378"/>
        <dbReference type="ChEBI" id="CHEBI:17544"/>
        <dbReference type="ChEBI" id="CHEBI:30616"/>
        <dbReference type="ChEBI" id="CHEBI:43474"/>
        <dbReference type="ChEBI" id="CHEBI:83144"/>
        <dbReference type="ChEBI" id="CHEBI:83145"/>
        <dbReference type="ChEBI" id="CHEBI:456216"/>
        <dbReference type="EC" id="6.3.4.14"/>
    </reaction>
</comment>
<keyword evidence="17" id="KW-1185">Reference proteome</keyword>
<keyword evidence="5 13" id="KW-0436">Ligase</keyword>
<organism evidence="16 17">
    <name type="scientific">Lysinibacillus alkalisoli</name>
    <dbReference type="NCBI Taxonomy" id="1911548"/>
    <lineage>
        <taxon>Bacteria</taxon>
        <taxon>Bacillati</taxon>
        <taxon>Bacillota</taxon>
        <taxon>Bacilli</taxon>
        <taxon>Bacillales</taxon>
        <taxon>Bacillaceae</taxon>
        <taxon>Lysinibacillus</taxon>
    </lineage>
</organism>
<evidence type="ECO:0000256" key="8">
    <source>
        <dbReference type="ARBA" id="ARBA00022840"/>
    </source>
</evidence>
<keyword evidence="9" id="KW-0460">Magnesium</keyword>